<reference evidence="5" key="1">
    <citation type="submission" date="2025-08" db="UniProtKB">
        <authorList>
            <consortium name="Ensembl"/>
        </authorList>
    </citation>
    <scope>IDENTIFICATION</scope>
</reference>
<accession>A0A3Q3W762</accession>
<evidence type="ECO:0000313" key="5">
    <source>
        <dbReference type="Ensembl" id="ENSMMOP00000010148.1"/>
    </source>
</evidence>
<dbReference type="Ensembl" id="ENSMMOT00000010326.1">
    <property type="protein sequence ID" value="ENSMMOP00000010148.1"/>
    <property type="gene ID" value="ENSMMOG00000007844.1"/>
</dbReference>
<dbReference type="Pfam" id="PF00030">
    <property type="entry name" value="Crystall"/>
    <property type="match status" value="1"/>
</dbReference>
<dbReference type="SUPFAM" id="SSF49695">
    <property type="entry name" value="gamma-Crystallin-like"/>
    <property type="match status" value="1"/>
</dbReference>
<dbReference type="InterPro" id="IPR011024">
    <property type="entry name" value="G_crystallin-like"/>
</dbReference>
<sequence length="114" mass="13248">MPLLEVQFSCPSCKHCIISPDASLKLSTPVVLSLCQTEGQWMEVADNMPVFHERCHIRDIHSCKVFEGAWLFYEHPNYRGRQYLLEHGEYCCYAEWGGMQPNVGSIRRVMEHNM</sequence>
<keyword evidence="2" id="KW-0273">Eye lens protein</keyword>
<evidence type="ECO:0000259" key="4">
    <source>
        <dbReference type="PROSITE" id="PS50915"/>
    </source>
</evidence>
<proteinExistence type="inferred from homology"/>
<dbReference type="GO" id="GO:0005212">
    <property type="term" value="F:structural constituent of eye lens"/>
    <property type="evidence" value="ECO:0007669"/>
    <property type="project" value="UniProtKB-KW"/>
</dbReference>
<dbReference type="Gene3D" id="2.60.20.10">
    <property type="entry name" value="Crystallins"/>
    <property type="match status" value="1"/>
</dbReference>
<dbReference type="PANTHER" id="PTHR11818">
    <property type="entry name" value="BETA/GAMMA CRYSTALLIN"/>
    <property type="match status" value="1"/>
</dbReference>
<dbReference type="OMA" id="HERCHIR"/>
<dbReference type="InterPro" id="IPR050252">
    <property type="entry name" value="Beta/Gamma-Crystallin"/>
</dbReference>
<keyword evidence="3" id="KW-0677">Repeat</keyword>
<evidence type="ECO:0000256" key="2">
    <source>
        <dbReference type="ARBA" id="ARBA00022613"/>
    </source>
</evidence>
<dbReference type="AlphaFoldDB" id="A0A3Q3W762"/>
<dbReference type="Proteomes" id="UP000261620">
    <property type="component" value="Unplaced"/>
</dbReference>
<dbReference type="PANTHER" id="PTHR11818:SF126">
    <property type="entry name" value="CRYSTALLIN, GAMMA MX,-LIKE 2-RELATED"/>
    <property type="match status" value="1"/>
</dbReference>
<protein>
    <recommendedName>
        <fullName evidence="4">Beta/gamma crystallin 'Greek key' domain-containing protein</fullName>
    </recommendedName>
</protein>
<comment type="similarity">
    <text evidence="1">Belongs to the beta/gamma-crystallin family.</text>
</comment>
<evidence type="ECO:0000256" key="1">
    <source>
        <dbReference type="ARBA" id="ARBA00009646"/>
    </source>
</evidence>
<evidence type="ECO:0000313" key="6">
    <source>
        <dbReference type="Proteomes" id="UP000261620"/>
    </source>
</evidence>
<dbReference type="SMART" id="SM00247">
    <property type="entry name" value="XTALbg"/>
    <property type="match status" value="1"/>
</dbReference>
<evidence type="ECO:0000256" key="3">
    <source>
        <dbReference type="ARBA" id="ARBA00022737"/>
    </source>
</evidence>
<dbReference type="GO" id="GO:0007601">
    <property type="term" value="P:visual perception"/>
    <property type="evidence" value="ECO:0007669"/>
    <property type="project" value="TreeGrafter"/>
</dbReference>
<dbReference type="PRINTS" id="PR01367">
    <property type="entry name" value="BGCRYSTALLIN"/>
</dbReference>
<dbReference type="FunFam" id="2.60.20.10:FF:000003">
    <property type="entry name" value="Crystallin gamma S"/>
    <property type="match status" value="1"/>
</dbReference>
<dbReference type="GO" id="GO:0002088">
    <property type="term" value="P:lens development in camera-type eye"/>
    <property type="evidence" value="ECO:0007669"/>
    <property type="project" value="TreeGrafter"/>
</dbReference>
<dbReference type="PROSITE" id="PS50915">
    <property type="entry name" value="CRYSTALLIN_BETA_GAMMA"/>
    <property type="match status" value="1"/>
</dbReference>
<keyword evidence="6" id="KW-1185">Reference proteome</keyword>
<name>A0A3Q3W762_MOLML</name>
<reference evidence="5" key="2">
    <citation type="submission" date="2025-09" db="UniProtKB">
        <authorList>
            <consortium name="Ensembl"/>
        </authorList>
    </citation>
    <scope>IDENTIFICATION</scope>
</reference>
<dbReference type="InterPro" id="IPR001064">
    <property type="entry name" value="Beta/gamma_crystallin"/>
</dbReference>
<organism evidence="5 6">
    <name type="scientific">Mola mola</name>
    <name type="common">Ocean sunfish</name>
    <name type="synonym">Tetraodon mola</name>
    <dbReference type="NCBI Taxonomy" id="94237"/>
    <lineage>
        <taxon>Eukaryota</taxon>
        <taxon>Metazoa</taxon>
        <taxon>Chordata</taxon>
        <taxon>Craniata</taxon>
        <taxon>Vertebrata</taxon>
        <taxon>Euteleostomi</taxon>
        <taxon>Actinopterygii</taxon>
        <taxon>Neopterygii</taxon>
        <taxon>Teleostei</taxon>
        <taxon>Neoteleostei</taxon>
        <taxon>Acanthomorphata</taxon>
        <taxon>Eupercaria</taxon>
        <taxon>Tetraodontiformes</taxon>
        <taxon>Molidae</taxon>
        <taxon>Mola</taxon>
    </lineage>
</organism>
<feature type="domain" description="Beta/gamma crystallin 'Greek key'" evidence="4">
    <location>
        <begin position="68"/>
        <end position="110"/>
    </location>
</feature>